<dbReference type="EMBL" id="LFML01000126">
    <property type="protein sequence ID" value="KMO94579.1"/>
    <property type="molecule type" value="Genomic_DNA"/>
</dbReference>
<name>A0A0J6XHE3_9ACTN</name>
<protein>
    <submittedName>
        <fullName evidence="1">Uncharacterized protein</fullName>
    </submittedName>
</protein>
<dbReference type="RefSeq" id="WP_048479687.1">
    <property type="nucleotide sequence ID" value="NZ_JBIRUD010000001.1"/>
</dbReference>
<gene>
    <name evidence="1" type="ORF">ACS04_28675</name>
</gene>
<keyword evidence="2" id="KW-1185">Reference proteome</keyword>
<sequence>MSHGLTDQAAAVLGAMADKAPEVFAAAVRFLPLIAGAHEAGQLPEGASPADSWGDLYDVPVPGAPVLVEFFTGDPNALTITRITWMA</sequence>
<dbReference type="PATRIC" id="fig|66430.4.peg.1398"/>
<reference evidence="1 2" key="1">
    <citation type="submission" date="2015-06" db="EMBL/GenBank/DDBJ databases">
        <title>Recapitulation of the evolution of biosynthetic gene clusters reveals hidden chemical diversity on bacterial genomes.</title>
        <authorList>
            <person name="Cruz-Morales P."/>
            <person name="Martinez-Guerrero C."/>
            <person name="Morales-Escalante M.A."/>
            <person name="Yanez-Guerra L.A."/>
            <person name="Kopp J.F."/>
            <person name="Feldmann J."/>
            <person name="Ramos-Aboites H.E."/>
            <person name="Barona-Gomez F."/>
        </authorList>
    </citation>
    <scope>NUCLEOTIDE SEQUENCE [LARGE SCALE GENOMIC DNA]</scope>
    <source>
        <strain evidence="1 2">ATCC 31245</strain>
    </source>
</reference>
<evidence type="ECO:0000313" key="1">
    <source>
        <dbReference type="EMBL" id="KMO94579.1"/>
    </source>
</evidence>
<dbReference type="Proteomes" id="UP000035932">
    <property type="component" value="Unassembled WGS sequence"/>
</dbReference>
<dbReference type="AlphaFoldDB" id="A0A0J6XHE3"/>
<dbReference type="OrthoDB" id="4258503at2"/>
<proteinExistence type="predicted"/>
<organism evidence="1 2">
    <name type="scientific">Streptomyces roseus</name>
    <dbReference type="NCBI Taxonomy" id="66430"/>
    <lineage>
        <taxon>Bacteria</taxon>
        <taxon>Bacillati</taxon>
        <taxon>Actinomycetota</taxon>
        <taxon>Actinomycetes</taxon>
        <taxon>Kitasatosporales</taxon>
        <taxon>Streptomycetaceae</taxon>
        <taxon>Streptomyces</taxon>
    </lineage>
</organism>
<comment type="caution">
    <text evidence="1">The sequence shown here is derived from an EMBL/GenBank/DDBJ whole genome shotgun (WGS) entry which is preliminary data.</text>
</comment>
<evidence type="ECO:0000313" key="2">
    <source>
        <dbReference type="Proteomes" id="UP000035932"/>
    </source>
</evidence>
<dbReference type="STRING" id="66430.ACS04_28675"/>
<accession>A0A0J6XHE3</accession>